<gene>
    <name evidence="1" type="ORF">T07_13190</name>
</gene>
<proteinExistence type="predicted"/>
<organism evidence="1 2">
    <name type="scientific">Trichinella nelsoni</name>
    <dbReference type="NCBI Taxonomy" id="6336"/>
    <lineage>
        <taxon>Eukaryota</taxon>
        <taxon>Metazoa</taxon>
        <taxon>Ecdysozoa</taxon>
        <taxon>Nematoda</taxon>
        <taxon>Enoplea</taxon>
        <taxon>Dorylaimia</taxon>
        <taxon>Trichinellida</taxon>
        <taxon>Trichinellidae</taxon>
        <taxon>Trichinella</taxon>
    </lineage>
</organism>
<evidence type="ECO:0000313" key="2">
    <source>
        <dbReference type="Proteomes" id="UP000054630"/>
    </source>
</evidence>
<reference evidence="1 2" key="1">
    <citation type="submission" date="2015-01" db="EMBL/GenBank/DDBJ databases">
        <title>Evolution of Trichinella species and genotypes.</title>
        <authorList>
            <person name="Korhonen P.K."/>
            <person name="Edoardo P."/>
            <person name="Giuseppe L.R."/>
            <person name="Gasser R.B."/>
        </authorList>
    </citation>
    <scope>NUCLEOTIDE SEQUENCE [LARGE SCALE GENOMIC DNA]</scope>
    <source>
        <strain evidence="1">ISS37</strain>
    </source>
</reference>
<sequence length="31" mass="3722">MQCEIAKHGLLEIIIDLEFDTFEQLFIIRKD</sequence>
<accession>A0A0V0RCH9</accession>
<dbReference type="EMBL" id="JYDL01001037">
    <property type="protein sequence ID" value="KRX11962.1"/>
    <property type="molecule type" value="Genomic_DNA"/>
</dbReference>
<protein>
    <submittedName>
        <fullName evidence="1">Uncharacterized protein</fullName>
    </submittedName>
</protein>
<keyword evidence="2" id="KW-1185">Reference proteome</keyword>
<name>A0A0V0RCH9_9BILA</name>
<dbReference type="AlphaFoldDB" id="A0A0V0RCH9"/>
<comment type="caution">
    <text evidence="1">The sequence shown here is derived from an EMBL/GenBank/DDBJ whole genome shotgun (WGS) entry which is preliminary data.</text>
</comment>
<dbReference type="Proteomes" id="UP000054630">
    <property type="component" value="Unassembled WGS sequence"/>
</dbReference>
<evidence type="ECO:0000313" key="1">
    <source>
        <dbReference type="EMBL" id="KRX11962.1"/>
    </source>
</evidence>